<evidence type="ECO:0000313" key="1">
    <source>
        <dbReference type="EMBL" id="OMO75836.1"/>
    </source>
</evidence>
<comment type="caution">
    <text evidence="1">The sequence shown here is derived from an EMBL/GenBank/DDBJ whole genome shotgun (WGS) entry which is preliminary data.</text>
</comment>
<gene>
    <name evidence="1" type="ORF">CCACVL1_16017</name>
</gene>
<dbReference type="Gramene" id="OMO75836">
    <property type="protein sequence ID" value="OMO75836"/>
    <property type="gene ID" value="CCACVL1_16017"/>
</dbReference>
<keyword evidence="2" id="KW-1185">Reference proteome</keyword>
<reference evidence="1 2" key="1">
    <citation type="submission" date="2013-09" db="EMBL/GenBank/DDBJ databases">
        <title>Corchorus capsularis genome sequencing.</title>
        <authorList>
            <person name="Alam M."/>
            <person name="Haque M.S."/>
            <person name="Islam M.S."/>
            <person name="Emdad E.M."/>
            <person name="Islam M.M."/>
            <person name="Ahmed B."/>
            <person name="Halim A."/>
            <person name="Hossen Q.M.M."/>
            <person name="Hossain M.Z."/>
            <person name="Ahmed R."/>
            <person name="Khan M.M."/>
            <person name="Islam R."/>
            <person name="Rashid M.M."/>
            <person name="Khan S.A."/>
            <person name="Rahman M.S."/>
            <person name="Alam M."/>
        </authorList>
    </citation>
    <scope>NUCLEOTIDE SEQUENCE [LARGE SCALE GENOMIC DNA]</scope>
    <source>
        <strain evidence="2">cv. CVL-1</strain>
        <tissue evidence="1">Whole seedling</tissue>
    </source>
</reference>
<accession>A0A1R3HZT2</accession>
<proteinExistence type="predicted"/>
<dbReference type="EMBL" id="AWWV01010940">
    <property type="protein sequence ID" value="OMO75836.1"/>
    <property type="molecule type" value="Genomic_DNA"/>
</dbReference>
<evidence type="ECO:0000313" key="2">
    <source>
        <dbReference type="Proteomes" id="UP000188268"/>
    </source>
</evidence>
<name>A0A1R3HZT2_COCAP</name>
<organism evidence="1 2">
    <name type="scientific">Corchorus capsularis</name>
    <name type="common">Jute</name>
    <dbReference type="NCBI Taxonomy" id="210143"/>
    <lineage>
        <taxon>Eukaryota</taxon>
        <taxon>Viridiplantae</taxon>
        <taxon>Streptophyta</taxon>
        <taxon>Embryophyta</taxon>
        <taxon>Tracheophyta</taxon>
        <taxon>Spermatophyta</taxon>
        <taxon>Magnoliopsida</taxon>
        <taxon>eudicotyledons</taxon>
        <taxon>Gunneridae</taxon>
        <taxon>Pentapetalae</taxon>
        <taxon>rosids</taxon>
        <taxon>malvids</taxon>
        <taxon>Malvales</taxon>
        <taxon>Malvaceae</taxon>
        <taxon>Grewioideae</taxon>
        <taxon>Apeibeae</taxon>
        <taxon>Corchorus</taxon>
    </lineage>
</organism>
<dbReference type="AlphaFoldDB" id="A0A1R3HZT2"/>
<sequence length="49" mass="5445">MVATNVSDFNVATGYWEVGKKIKLQIFQYVSKSEAQLVPFFVLDSSDGS</sequence>
<protein>
    <submittedName>
        <fullName evidence="1">Uncharacterized protein</fullName>
    </submittedName>
</protein>
<dbReference type="Proteomes" id="UP000188268">
    <property type="component" value="Unassembled WGS sequence"/>
</dbReference>